<dbReference type="InterPro" id="IPR003801">
    <property type="entry name" value="GTP_cyclohydrolase_FolE2/MptA"/>
</dbReference>
<dbReference type="PANTHER" id="PTHR36445:SF1">
    <property type="entry name" value="GTP CYCLOHYDROLASE MPTA"/>
    <property type="match status" value="1"/>
</dbReference>
<dbReference type="Gene3D" id="3.10.270.10">
    <property type="entry name" value="Urate Oxidase"/>
    <property type="match status" value="1"/>
</dbReference>
<dbReference type="Pfam" id="PF02649">
    <property type="entry name" value="GCHY-1"/>
    <property type="match status" value="1"/>
</dbReference>
<accession>A0ABQ2L336</accession>
<reference evidence="3" key="1">
    <citation type="journal article" date="2019" name="Int. J. Syst. Evol. Microbiol.">
        <title>The Global Catalogue of Microorganisms (GCM) 10K type strain sequencing project: providing services to taxonomists for standard genome sequencing and annotation.</title>
        <authorList>
            <consortium name="The Broad Institute Genomics Platform"/>
            <consortium name="The Broad Institute Genome Sequencing Center for Infectious Disease"/>
            <person name="Wu L."/>
            <person name="Ma J."/>
        </authorList>
    </citation>
    <scope>NUCLEOTIDE SEQUENCE [LARGE SCALE GENOMIC DNA]</scope>
    <source>
        <strain evidence="3">CGMCC 4.7329</strain>
    </source>
</reference>
<protein>
    <submittedName>
        <fullName evidence="2">Uncharacterized protein</fullName>
    </submittedName>
</protein>
<organism evidence="2 3">
    <name type="scientific">Nocardia rhizosphaerihabitans</name>
    <dbReference type="NCBI Taxonomy" id="1691570"/>
    <lineage>
        <taxon>Bacteria</taxon>
        <taxon>Bacillati</taxon>
        <taxon>Actinomycetota</taxon>
        <taxon>Actinomycetes</taxon>
        <taxon>Mycobacteriales</taxon>
        <taxon>Nocardiaceae</taxon>
        <taxon>Nocardia</taxon>
    </lineage>
</organism>
<evidence type="ECO:0000256" key="1">
    <source>
        <dbReference type="ARBA" id="ARBA00022801"/>
    </source>
</evidence>
<sequence>MPPTFTHSQPGTLTVGVRTGGAAAISPAELLTALRSCAVLRESVLKRPDEHELVDRAHRRPQFAEDLVREAAATVAARLSADTAVFAVASLAESIHPHHAVASLHALAGDLQSKSP</sequence>
<dbReference type="EMBL" id="BMNE01000013">
    <property type="protein sequence ID" value="GGN99373.1"/>
    <property type="molecule type" value="Genomic_DNA"/>
</dbReference>
<evidence type="ECO:0000313" key="2">
    <source>
        <dbReference type="EMBL" id="GGN99373.1"/>
    </source>
</evidence>
<keyword evidence="1" id="KW-0378">Hydrolase</keyword>
<dbReference type="Proteomes" id="UP000658127">
    <property type="component" value="Unassembled WGS sequence"/>
</dbReference>
<comment type="caution">
    <text evidence="2">The sequence shown here is derived from an EMBL/GenBank/DDBJ whole genome shotgun (WGS) entry which is preliminary data.</text>
</comment>
<name>A0ABQ2L336_9NOCA</name>
<proteinExistence type="predicted"/>
<keyword evidence="3" id="KW-1185">Reference proteome</keyword>
<dbReference type="PANTHER" id="PTHR36445">
    <property type="entry name" value="GTP CYCLOHYDROLASE MPTA"/>
    <property type="match status" value="1"/>
</dbReference>
<evidence type="ECO:0000313" key="3">
    <source>
        <dbReference type="Proteomes" id="UP000658127"/>
    </source>
</evidence>
<gene>
    <name evidence="2" type="ORF">GCM10011610_67250</name>
</gene>